<comment type="caution">
    <text evidence="7">The sequence shown here is derived from an EMBL/GenBank/DDBJ whole genome shotgun (WGS) entry which is preliminary data.</text>
</comment>
<evidence type="ECO:0000256" key="1">
    <source>
        <dbReference type="ARBA" id="ARBA00004167"/>
    </source>
</evidence>
<dbReference type="PANTHER" id="PTHR30093">
    <property type="entry name" value="GENERAL SECRETION PATHWAY PROTEIN G"/>
    <property type="match status" value="1"/>
</dbReference>
<evidence type="ECO:0000313" key="7">
    <source>
        <dbReference type="EMBL" id="KKM20589.1"/>
    </source>
</evidence>
<feature type="transmembrane region" description="Helical" evidence="6">
    <location>
        <begin position="6"/>
        <end position="30"/>
    </location>
</feature>
<sequence length="109" mass="11603">MKARRGFTLIELMVVILIVAILAAVAIPIMRGKIDAAKWSEGKAIMGSIASAMRAHAAESGLDVDYDALDANLEDGPELGFRTGDLDGTYFRAADFSISGTYTASTNVY</sequence>
<protein>
    <recommendedName>
        <fullName evidence="8">Type II secretion system protein GspG C-terminal domain-containing protein</fullName>
    </recommendedName>
</protein>
<evidence type="ECO:0008006" key="8">
    <source>
        <dbReference type="Google" id="ProtNLM"/>
    </source>
</evidence>
<dbReference type="GO" id="GO:0016020">
    <property type="term" value="C:membrane"/>
    <property type="evidence" value="ECO:0007669"/>
    <property type="project" value="UniProtKB-SubCell"/>
</dbReference>
<dbReference type="InterPro" id="IPR012902">
    <property type="entry name" value="N_methyl_site"/>
</dbReference>
<keyword evidence="4 6" id="KW-1133">Transmembrane helix</keyword>
<keyword evidence="3 6" id="KW-0812">Transmembrane</keyword>
<evidence type="ECO:0000256" key="6">
    <source>
        <dbReference type="SAM" id="Phobius"/>
    </source>
</evidence>
<keyword evidence="2" id="KW-0488">Methylation</keyword>
<dbReference type="NCBIfam" id="TIGR02532">
    <property type="entry name" value="IV_pilin_GFxxxE"/>
    <property type="match status" value="1"/>
</dbReference>
<evidence type="ECO:0000256" key="5">
    <source>
        <dbReference type="ARBA" id="ARBA00023136"/>
    </source>
</evidence>
<reference evidence="7" key="1">
    <citation type="journal article" date="2015" name="Nature">
        <title>Complex archaea that bridge the gap between prokaryotes and eukaryotes.</title>
        <authorList>
            <person name="Spang A."/>
            <person name="Saw J.H."/>
            <person name="Jorgensen S.L."/>
            <person name="Zaremba-Niedzwiedzka K."/>
            <person name="Martijn J."/>
            <person name="Lind A.E."/>
            <person name="van Eijk R."/>
            <person name="Schleper C."/>
            <person name="Guy L."/>
            <person name="Ettema T.J."/>
        </authorList>
    </citation>
    <scope>NUCLEOTIDE SEQUENCE</scope>
</reference>
<dbReference type="AlphaFoldDB" id="A0A0F9ILD3"/>
<comment type="subcellular location">
    <subcellularLocation>
        <location evidence="1">Membrane</location>
        <topology evidence="1">Single-pass membrane protein</topology>
    </subcellularLocation>
</comment>
<dbReference type="Gene3D" id="3.30.700.10">
    <property type="entry name" value="Glycoprotein, Type 4 Pilin"/>
    <property type="match status" value="1"/>
</dbReference>
<evidence type="ECO:0000256" key="2">
    <source>
        <dbReference type="ARBA" id="ARBA00022481"/>
    </source>
</evidence>
<dbReference type="PANTHER" id="PTHR30093:SF44">
    <property type="entry name" value="TYPE II SECRETION SYSTEM CORE PROTEIN G"/>
    <property type="match status" value="1"/>
</dbReference>
<accession>A0A0F9ILD3</accession>
<dbReference type="PROSITE" id="PS00409">
    <property type="entry name" value="PROKAR_NTER_METHYL"/>
    <property type="match status" value="1"/>
</dbReference>
<proteinExistence type="predicted"/>
<name>A0A0F9ILD3_9ZZZZ</name>
<feature type="non-terminal residue" evidence="7">
    <location>
        <position position="109"/>
    </location>
</feature>
<evidence type="ECO:0000256" key="3">
    <source>
        <dbReference type="ARBA" id="ARBA00022692"/>
    </source>
</evidence>
<keyword evidence="5 6" id="KW-0472">Membrane</keyword>
<gene>
    <name evidence="7" type="ORF">LCGC14_1643930</name>
</gene>
<dbReference type="SUPFAM" id="SSF54523">
    <property type="entry name" value="Pili subunits"/>
    <property type="match status" value="1"/>
</dbReference>
<evidence type="ECO:0000256" key="4">
    <source>
        <dbReference type="ARBA" id="ARBA00022989"/>
    </source>
</evidence>
<dbReference type="EMBL" id="LAZR01013735">
    <property type="protein sequence ID" value="KKM20589.1"/>
    <property type="molecule type" value="Genomic_DNA"/>
</dbReference>
<dbReference type="InterPro" id="IPR045584">
    <property type="entry name" value="Pilin-like"/>
</dbReference>
<dbReference type="Pfam" id="PF07963">
    <property type="entry name" value="N_methyl"/>
    <property type="match status" value="1"/>
</dbReference>
<organism evidence="7">
    <name type="scientific">marine sediment metagenome</name>
    <dbReference type="NCBI Taxonomy" id="412755"/>
    <lineage>
        <taxon>unclassified sequences</taxon>
        <taxon>metagenomes</taxon>
        <taxon>ecological metagenomes</taxon>
    </lineage>
</organism>